<dbReference type="Gene3D" id="3.30.50.10">
    <property type="entry name" value="Erythroid Transcription Factor GATA-1, subunit A"/>
    <property type="match status" value="2"/>
</dbReference>
<reference evidence="9" key="1">
    <citation type="submission" date="2023-07" db="EMBL/GenBank/DDBJ databases">
        <title>A chromosome-level genome assembly of Lolium multiflorum.</title>
        <authorList>
            <person name="Chen Y."/>
            <person name="Copetti D."/>
            <person name="Kolliker R."/>
            <person name="Studer B."/>
        </authorList>
    </citation>
    <scope>NUCLEOTIDE SEQUENCE</scope>
    <source>
        <strain evidence="9">02402/16</strain>
        <tissue evidence="9">Leaf</tissue>
    </source>
</reference>
<dbReference type="CDD" id="cd00202">
    <property type="entry name" value="ZnF_GATA"/>
    <property type="match status" value="2"/>
</dbReference>
<evidence type="ECO:0000313" key="9">
    <source>
        <dbReference type="EMBL" id="KAK1694660.1"/>
    </source>
</evidence>
<proteinExistence type="inferred from homology"/>
<keyword evidence="4" id="KW-0862">Zinc</keyword>
<keyword evidence="5" id="KW-0010">Activator</keyword>
<dbReference type="AlphaFoldDB" id="A0AAD8TV69"/>
<dbReference type="GO" id="GO:0005634">
    <property type="term" value="C:nucleus"/>
    <property type="evidence" value="ECO:0007669"/>
    <property type="project" value="TreeGrafter"/>
</dbReference>
<dbReference type="Proteomes" id="UP001231189">
    <property type="component" value="Unassembled WGS sequence"/>
</dbReference>
<dbReference type="PANTHER" id="PTHR45658:SF42">
    <property type="entry name" value="GATA TRANSCRIPTION FACTOR 1"/>
    <property type="match status" value="1"/>
</dbReference>
<dbReference type="GO" id="GO:0043565">
    <property type="term" value="F:sequence-specific DNA binding"/>
    <property type="evidence" value="ECO:0007669"/>
    <property type="project" value="InterPro"/>
</dbReference>
<evidence type="ECO:0000256" key="7">
    <source>
        <dbReference type="SAM" id="MobiDB-lite"/>
    </source>
</evidence>
<evidence type="ECO:0000256" key="2">
    <source>
        <dbReference type="ARBA" id="ARBA00022723"/>
    </source>
</evidence>
<feature type="region of interest" description="Disordered" evidence="7">
    <location>
        <begin position="1"/>
        <end position="38"/>
    </location>
</feature>
<dbReference type="SUPFAM" id="SSF57716">
    <property type="entry name" value="Glucocorticoid receptor-like (DNA-binding domain)"/>
    <property type="match status" value="2"/>
</dbReference>
<evidence type="ECO:0000256" key="3">
    <source>
        <dbReference type="ARBA" id="ARBA00022771"/>
    </source>
</evidence>
<organism evidence="9 10">
    <name type="scientific">Lolium multiflorum</name>
    <name type="common">Italian ryegrass</name>
    <name type="synonym">Lolium perenne subsp. multiflorum</name>
    <dbReference type="NCBI Taxonomy" id="4521"/>
    <lineage>
        <taxon>Eukaryota</taxon>
        <taxon>Viridiplantae</taxon>
        <taxon>Streptophyta</taxon>
        <taxon>Embryophyta</taxon>
        <taxon>Tracheophyta</taxon>
        <taxon>Spermatophyta</taxon>
        <taxon>Magnoliopsida</taxon>
        <taxon>Liliopsida</taxon>
        <taxon>Poales</taxon>
        <taxon>Poaceae</taxon>
        <taxon>BOP clade</taxon>
        <taxon>Pooideae</taxon>
        <taxon>Poodae</taxon>
        <taxon>Poeae</taxon>
        <taxon>Poeae Chloroplast Group 2 (Poeae type)</taxon>
        <taxon>Loliodinae</taxon>
        <taxon>Loliinae</taxon>
        <taxon>Lolium</taxon>
    </lineage>
</organism>
<dbReference type="PROSITE" id="PS50114">
    <property type="entry name" value="GATA_ZN_FINGER_2"/>
    <property type="match status" value="2"/>
</dbReference>
<keyword evidence="3 6" id="KW-0863">Zinc-finger</keyword>
<dbReference type="Pfam" id="PF00320">
    <property type="entry name" value="GATA"/>
    <property type="match status" value="2"/>
</dbReference>
<protein>
    <recommendedName>
        <fullName evidence="8">GATA-type domain-containing protein</fullName>
    </recommendedName>
</protein>
<feature type="domain" description="GATA-type" evidence="8">
    <location>
        <begin position="170"/>
        <end position="199"/>
    </location>
</feature>
<feature type="region of interest" description="Disordered" evidence="7">
    <location>
        <begin position="152"/>
        <end position="171"/>
    </location>
</feature>
<evidence type="ECO:0000256" key="4">
    <source>
        <dbReference type="ARBA" id="ARBA00022833"/>
    </source>
</evidence>
<accession>A0AAD8TV69</accession>
<feature type="domain" description="GATA-type" evidence="8">
    <location>
        <begin position="16"/>
        <end position="52"/>
    </location>
</feature>
<sequence length="246" mass="27114">MEPKQAVTGPRMKAAEPGQRRCQHCGTTETPQWRQGPEGRGTLCNACGVRYRTGRLLPEYRPVNSPTFSPEVHSNRHHRVVQMHHRRGSSARDMNAGLEVTAGAGGEGAAAEEELDWLSNKDALPTKETTERKPPVVRPQAMAAVYRRRRALASSPSPTWPSAGGVPGQRRCRHCSVTETPQWREGPEGRGTLCNACGVSYGKGHLVPQYRPLSSPTFSPELHSNIHRRVIQMQLPVPGNIDSHTQ</sequence>
<dbReference type="EMBL" id="JAUUTY010000001">
    <property type="protein sequence ID" value="KAK1694660.1"/>
    <property type="molecule type" value="Genomic_DNA"/>
</dbReference>
<dbReference type="FunFam" id="3.30.50.10:FF:000041">
    <property type="entry name" value="GATA transcription factor 14"/>
    <property type="match status" value="1"/>
</dbReference>
<dbReference type="GO" id="GO:0008270">
    <property type="term" value="F:zinc ion binding"/>
    <property type="evidence" value="ECO:0007669"/>
    <property type="project" value="UniProtKB-KW"/>
</dbReference>
<dbReference type="InterPro" id="IPR000679">
    <property type="entry name" value="Znf_GATA"/>
</dbReference>
<evidence type="ECO:0000313" key="10">
    <source>
        <dbReference type="Proteomes" id="UP001231189"/>
    </source>
</evidence>
<dbReference type="SMART" id="SM00401">
    <property type="entry name" value="ZnF_GATA"/>
    <property type="match status" value="2"/>
</dbReference>
<dbReference type="GO" id="GO:0030154">
    <property type="term" value="P:cell differentiation"/>
    <property type="evidence" value="ECO:0007669"/>
    <property type="project" value="TreeGrafter"/>
</dbReference>
<keyword evidence="2" id="KW-0479">Metal-binding</keyword>
<dbReference type="InterPro" id="IPR013088">
    <property type="entry name" value="Znf_NHR/GATA"/>
</dbReference>
<dbReference type="PROSITE" id="PS00344">
    <property type="entry name" value="GATA_ZN_FINGER_1"/>
    <property type="match status" value="2"/>
</dbReference>
<gene>
    <name evidence="9" type="ORF">QYE76_011357</name>
</gene>
<dbReference type="InterPro" id="IPR051140">
    <property type="entry name" value="GATA_TF"/>
</dbReference>
<evidence type="ECO:0000256" key="1">
    <source>
        <dbReference type="ARBA" id="ARBA00005694"/>
    </source>
</evidence>
<evidence type="ECO:0000256" key="5">
    <source>
        <dbReference type="ARBA" id="ARBA00023159"/>
    </source>
</evidence>
<comment type="caution">
    <text evidence="9">The sequence shown here is derived from an EMBL/GenBank/DDBJ whole genome shotgun (WGS) entry which is preliminary data.</text>
</comment>
<name>A0AAD8TV69_LOLMU</name>
<dbReference type="GO" id="GO:0006355">
    <property type="term" value="P:regulation of DNA-templated transcription"/>
    <property type="evidence" value="ECO:0007669"/>
    <property type="project" value="InterPro"/>
</dbReference>
<evidence type="ECO:0000259" key="8">
    <source>
        <dbReference type="PROSITE" id="PS50114"/>
    </source>
</evidence>
<keyword evidence="10" id="KW-1185">Reference proteome</keyword>
<dbReference type="PANTHER" id="PTHR45658">
    <property type="entry name" value="GATA TRANSCRIPTION FACTOR"/>
    <property type="match status" value="1"/>
</dbReference>
<evidence type="ECO:0000256" key="6">
    <source>
        <dbReference type="PROSITE-ProRule" id="PRU00094"/>
    </source>
</evidence>
<comment type="similarity">
    <text evidence="1">Belongs to the type IV zinc-finger family. Class A subfamily.</text>
</comment>